<dbReference type="AlphaFoldDB" id="A0A7S3B0S5"/>
<organism evidence="1">
    <name type="scientific">Haptolina ericina</name>
    <dbReference type="NCBI Taxonomy" id="156174"/>
    <lineage>
        <taxon>Eukaryota</taxon>
        <taxon>Haptista</taxon>
        <taxon>Haptophyta</taxon>
        <taxon>Prymnesiophyceae</taxon>
        <taxon>Prymnesiales</taxon>
        <taxon>Prymnesiaceae</taxon>
        <taxon>Haptolina</taxon>
    </lineage>
</organism>
<dbReference type="SUPFAM" id="SSF48403">
    <property type="entry name" value="Ankyrin repeat"/>
    <property type="match status" value="1"/>
</dbReference>
<name>A0A7S3B0S5_9EUKA</name>
<dbReference type="InterPro" id="IPR036770">
    <property type="entry name" value="Ankyrin_rpt-contain_sf"/>
</dbReference>
<accession>A0A7S3B0S5</accession>
<protein>
    <submittedName>
        <fullName evidence="1">Uncharacterized protein</fullName>
    </submittedName>
</protein>
<dbReference type="Pfam" id="PF13637">
    <property type="entry name" value="Ank_4"/>
    <property type="match status" value="1"/>
</dbReference>
<dbReference type="Gene3D" id="1.25.40.20">
    <property type="entry name" value="Ankyrin repeat-containing domain"/>
    <property type="match status" value="1"/>
</dbReference>
<reference evidence="1" key="1">
    <citation type="submission" date="2021-01" db="EMBL/GenBank/DDBJ databases">
        <authorList>
            <person name="Corre E."/>
            <person name="Pelletier E."/>
            <person name="Niang G."/>
            <person name="Scheremetjew M."/>
            <person name="Finn R."/>
            <person name="Kale V."/>
            <person name="Holt S."/>
            <person name="Cochrane G."/>
            <person name="Meng A."/>
            <person name="Brown T."/>
            <person name="Cohen L."/>
        </authorList>
    </citation>
    <scope>NUCLEOTIDE SEQUENCE</scope>
    <source>
        <strain evidence="1">CCMP281</strain>
    </source>
</reference>
<evidence type="ECO:0000313" key="1">
    <source>
        <dbReference type="EMBL" id="CAE0119388.1"/>
    </source>
</evidence>
<sequence>MNPSGRGSPSSMLAQVEACRAQVGVPAKATVTDTVAAIAVELGLSDAIAGRPLVQQVSVIQSTLFKTAVSMGEVVVAPEAAVVGKVVAVSPIVPAPPSIAQPVTTGATRDPSYDNLWDRKVHPNGGPRADQNLACVTALCIAPFAICPVHCLSAWGCDTAVGAITSCPGGWIPCCPCSPNSKNPLWCCAEPLGWAASLGQLHTVMALVDNGAHPHTLNAAGENAFSDAAREKHTHVVKWLKKWDAAGRPRRAPHIRRMARDEEQRGRSSGFDAYKTEGCYVGACIVPVLITTFWVQAHGPDEITASGFTLIFPWSYKLKRVEARHGYKPPTKFLLRAQDNKQDWEWHPSGCCFWGSPGWWAVKAVPSCCPNR</sequence>
<gene>
    <name evidence="1" type="ORF">HERI1096_LOCUS20087</name>
</gene>
<dbReference type="InterPro" id="IPR002110">
    <property type="entry name" value="Ankyrin_rpt"/>
</dbReference>
<dbReference type="EMBL" id="HBHX01036179">
    <property type="protein sequence ID" value="CAE0119388.1"/>
    <property type="molecule type" value="Transcribed_RNA"/>
</dbReference>
<proteinExistence type="predicted"/>